<name>A0A8K0QYC1_9PLEO</name>
<evidence type="ECO:0000313" key="4">
    <source>
        <dbReference type="Proteomes" id="UP000813461"/>
    </source>
</evidence>
<keyword evidence="4" id="KW-1185">Reference proteome</keyword>
<comment type="caution">
    <text evidence="3">The sequence shown here is derived from an EMBL/GenBank/DDBJ whole genome shotgun (WGS) entry which is preliminary data.</text>
</comment>
<dbReference type="AlphaFoldDB" id="A0A8K0QYC1"/>
<evidence type="ECO:0000313" key="3">
    <source>
        <dbReference type="EMBL" id="KAH7077422.1"/>
    </source>
</evidence>
<feature type="chain" id="PRO_5035455355" description="Secreted protein" evidence="2">
    <location>
        <begin position="22"/>
        <end position="118"/>
    </location>
</feature>
<evidence type="ECO:0000256" key="2">
    <source>
        <dbReference type="SAM" id="SignalP"/>
    </source>
</evidence>
<keyword evidence="2" id="KW-0732">Signal</keyword>
<accession>A0A8K0QYC1</accession>
<evidence type="ECO:0008006" key="5">
    <source>
        <dbReference type="Google" id="ProtNLM"/>
    </source>
</evidence>
<dbReference type="Proteomes" id="UP000813461">
    <property type="component" value="Unassembled WGS sequence"/>
</dbReference>
<organism evidence="3 4">
    <name type="scientific">Paraphoma chrysanthemicola</name>
    <dbReference type="NCBI Taxonomy" id="798071"/>
    <lineage>
        <taxon>Eukaryota</taxon>
        <taxon>Fungi</taxon>
        <taxon>Dikarya</taxon>
        <taxon>Ascomycota</taxon>
        <taxon>Pezizomycotina</taxon>
        <taxon>Dothideomycetes</taxon>
        <taxon>Pleosporomycetidae</taxon>
        <taxon>Pleosporales</taxon>
        <taxon>Pleosporineae</taxon>
        <taxon>Phaeosphaeriaceae</taxon>
        <taxon>Paraphoma</taxon>
    </lineage>
</organism>
<feature type="region of interest" description="Disordered" evidence="1">
    <location>
        <begin position="54"/>
        <end position="79"/>
    </location>
</feature>
<sequence>MFALRKGAVMIGCLIGCLILARHDPGDLSLLSLSSFFFVSHRFVLLNSLTSEFLDGDNGTRETGQNGDDSQCDTDDDGSAPAWRRVMAHAGCGCRRVELGLSGRGGSCSGVELEDRCG</sequence>
<feature type="signal peptide" evidence="2">
    <location>
        <begin position="1"/>
        <end position="21"/>
    </location>
</feature>
<evidence type="ECO:0000256" key="1">
    <source>
        <dbReference type="SAM" id="MobiDB-lite"/>
    </source>
</evidence>
<reference evidence="3" key="1">
    <citation type="journal article" date="2021" name="Nat. Commun.">
        <title>Genetic determinants of endophytism in the Arabidopsis root mycobiome.</title>
        <authorList>
            <person name="Mesny F."/>
            <person name="Miyauchi S."/>
            <person name="Thiergart T."/>
            <person name="Pickel B."/>
            <person name="Atanasova L."/>
            <person name="Karlsson M."/>
            <person name="Huettel B."/>
            <person name="Barry K.W."/>
            <person name="Haridas S."/>
            <person name="Chen C."/>
            <person name="Bauer D."/>
            <person name="Andreopoulos W."/>
            <person name="Pangilinan J."/>
            <person name="LaButti K."/>
            <person name="Riley R."/>
            <person name="Lipzen A."/>
            <person name="Clum A."/>
            <person name="Drula E."/>
            <person name="Henrissat B."/>
            <person name="Kohler A."/>
            <person name="Grigoriev I.V."/>
            <person name="Martin F.M."/>
            <person name="Hacquard S."/>
        </authorList>
    </citation>
    <scope>NUCLEOTIDE SEQUENCE</scope>
    <source>
        <strain evidence="3">MPI-SDFR-AT-0120</strain>
    </source>
</reference>
<proteinExistence type="predicted"/>
<gene>
    <name evidence="3" type="ORF">FB567DRAFT_535211</name>
</gene>
<dbReference type="EMBL" id="JAGMVJ010000018">
    <property type="protein sequence ID" value="KAH7077422.1"/>
    <property type="molecule type" value="Genomic_DNA"/>
</dbReference>
<protein>
    <recommendedName>
        <fullName evidence="5">Secreted protein</fullName>
    </recommendedName>
</protein>